<dbReference type="EMBL" id="JARJCW010000005">
    <property type="protein sequence ID" value="KAJ7224652.1"/>
    <property type="molecule type" value="Genomic_DNA"/>
</dbReference>
<name>A0AAD6YNN7_9AGAR</name>
<feature type="region of interest" description="Disordered" evidence="2">
    <location>
        <begin position="371"/>
        <end position="434"/>
    </location>
</feature>
<feature type="compositionally biased region" description="Polar residues" evidence="2">
    <location>
        <begin position="1"/>
        <end position="12"/>
    </location>
</feature>
<evidence type="ECO:0000256" key="1">
    <source>
        <dbReference type="SAM" id="Coils"/>
    </source>
</evidence>
<feature type="region of interest" description="Disordered" evidence="2">
    <location>
        <begin position="80"/>
        <end position="121"/>
    </location>
</feature>
<gene>
    <name evidence="3" type="ORF">GGX14DRAFT_387325</name>
</gene>
<accession>A0AAD6YNN7</accession>
<organism evidence="3 4">
    <name type="scientific">Mycena pura</name>
    <dbReference type="NCBI Taxonomy" id="153505"/>
    <lineage>
        <taxon>Eukaryota</taxon>
        <taxon>Fungi</taxon>
        <taxon>Dikarya</taxon>
        <taxon>Basidiomycota</taxon>
        <taxon>Agaricomycotina</taxon>
        <taxon>Agaricomycetes</taxon>
        <taxon>Agaricomycetidae</taxon>
        <taxon>Agaricales</taxon>
        <taxon>Marasmiineae</taxon>
        <taxon>Mycenaceae</taxon>
        <taxon>Mycena</taxon>
    </lineage>
</organism>
<evidence type="ECO:0000313" key="3">
    <source>
        <dbReference type="EMBL" id="KAJ7224652.1"/>
    </source>
</evidence>
<evidence type="ECO:0000256" key="2">
    <source>
        <dbReference type="SAM" id="MobiDB-lite"/>
    </source>
</evidence>
<protein>
    <submittedName>
        <fullName evidence="3">Uncharacterized protein</fullName>
    </submittedName>
</protein>
<dbReference type="Proteomes" id="UP001219525">
    <property type="component" value="Unassembled WGS sequence"/>
</dbReference>
<comment type="caution">
    <text evidence="3">The sequence shown here is derived from an EMBL/GenBank/DDBJ whole genome shotgun (WGS) entry which is preliminary data.</text>
</comment>
<evidence type="ECO:0000313" key="4">
    <source>
        <dbReference type="Proteomes" id="UP001219525"/>
    </source>
</evidence>
<dbReference type="PANTHER" id="PTHR34409">
    <property type="entry name" value="SET DOMAIN-CONTAINING PROTEIN"/>
    <property type="match status" value="1"/>
</dbReference>
<keyword evidence="4" id="KW-1185">Reference proteome</keyword>
<feature type="region of interest" description="Disordered" evidence="2">
    <location>
        <begin position="1"/>
        <end position="32"/>
    </location>
</feature>
<proteinExistence type="predicted"/>
<keyword evidence="1" id="KW-0175">Coiled coil</keyword>
<feature type="region of interest" description="Disordered" evidence="2">
    <location>
        <begin position="299"/>
        <end position="343"/>
    </location>
</feature>
<feature type="coiled-coil region" evidence="1">
    <location>
        <begin position="252"/>
        <end position="286"/>
    </location>
</feature>
<sequence length="473" mass="52729">MSSPSIQSTLFQPTEFRREHDGNVSYRDPQGTWRLLPPLNGLPQTPSVALPAAATNPYSIQNSNQRLGPTHAPTIAHARGLKKAEKVASTRQKGKKRKLASSDSEGVAAAPKRGRPSGLGNYTMDDLTKLLDLVEDELPIGQKGWKVIHRAYTKWAKANARPLRVEKALENKFKQRAHEIEDLINEKAGTRDVSDSKLGDASGQSSDEDVKVIEPRTNTLDIFSKFTESLDPKHARARDESRAQRSFETAQFLSLSQQLEALRAQVTALQSENFDLKRARDRAEMELRFGGIGRAYSRERRTYSRGRSRSRINSRVRSHLRGRSHHRPSHRSSGRDLSGLQRVRGKIRCEKRFPDGGAMTYWVTDASSDASDFDYRDKHRRTPTPGPSRRRRTPTPGPSRRRNTPTPDPSPHRTSSPALSRYHRSPSTGPSRHITGTAVASAVTGNAVELVVTPQRGHPTSFIISPTATRANN</sequence>
<dbReference type="PANTHER" id="PTHR34409:SF1">
    <property type="entry name" value="MYB-LIKE DOMAIN-CONTAINING PROTEIN"/>
    <property type="match status" value="1"/>
</dbReference>
<reference evidence="3" key="1">
    <citation type="submission" date="2023-03" db="EMBL/GenBank/DDBJ databases">
        <title>Massive genome expansion in bonnet fungi (Mycena s.s.) driven by repeated elements and novel gene families across ecological guilds.</title>
        <authorList>
            <consortium name="Lawrence Berkeley National Laboratory"/>
            <person name="Harder C.B."/>
            <person name="Miyauchi S."/>
            <person name="Viragh M."/>
            <person name="Kuo A."/>
            <person name="Thoen E."/>
            <person name="Andreopoulos B."/>
            <person name="Lu D."/>
            <person name="Skrede I."/>
            <person name="Drula E."/>
            <person name="Henrissat B."/>
            <person name="Morin E."/>
            <person name="Kohler A."/>
            <person name="Barry K."/>
            <person name="LaButti K."/>
            <person name="Morin E."/>
            <person name="Salamov A."/>
            <person name="Lipzen A."/>
            <person name="Mereny Z."/>
            <person name="Hegedus B."/>
            <person name="Baldrian P."/>
            <person name="Stursova M."/>
            <person name="Weitz H."/>
            <person name="Taylor A."/>
            <person name="Grigoriev I.V."/>
            <person name="Nagy L.G."/>
            <person name="Martin F."/>
            <person name="Kauserud H."/>
        </authorList>
    </citation>
    <scope>NUCLEOTIDE SEQUENCE</scope>
    <source>
        <strain evidence="3">9144</strain>
    </source>
</reference>
<dbReference type="AlphaFoldDB" id="A0AAD6YNN7"/>
<feature type="compositionally biased region" description="Basic residues" evidence="2">
    <location>
        <begin position="303"/>
        <end position="332"/>
    </location>
</feature>
<feature type="compositionally biased region" description="Basic residues" evidence="2">
    <location>
        <begin position="378"/>
        <end position="403"/>
    </location>
</feature>